<organism evidence="5 6">
    <name type="scientific">Sodalis praecaptivus</name>
    <dbReference type="NCBI Taxonomy" id="1239307"/>
    <lineage>
        <taxon>Bacteria</taxon>
        <taxon>Pseudomonadati</taxon>
        <taxon>Pseudomonadota</taxon>
        <taxon>Gammaproteobacteria</taxon>
        <taxon>Enterobacterales</taxon>
        <taxon>Bruguierivoracaceae</taxon>
        <taxon>Sodalis</taxon>
    </lineage>
</organism>
<dbReference type="Pfam" id="PF07348">
    <property type="entry name" value="Syd"/>
    <property type="match status" value="1"/>
</dbReference>
<dbReference type="RefSeq" id="WP_025421099.1">
    <property type="nucleotide sequence ID" value="NZ_CP006569.1"/>
</dbReference>
<comment type="similarity">
    <text evidence="4">Belongs to the Syd family.</text>
</comment>
<dbReference type="EMBL" id="CP006569">
    <property type="protein sequence ID" value="AHF75967.1"/>
    <property type="molecule type" value="Genomic_DNA"/>
</dbReference>
<evidence type="ECO:0000256" key="3">
    <source>
        <dbReference type="ARBA" id="ARBA00023136"/>
    </source>
</evidence>
<reference evidence="5 6" key="1">
    <citation type="journal article" date="2014" name="Genome Biol. Evol.">
        <title>Genome degeneration and adaptation in a nascent stage of symbiosis.</title>
        <authorList>
            <person name="Oakeson K.F."/>
            <person name="Gil R."/>
            <person name="Clayton A.L."/>
            <person name="Dunn D.M."/>
            <person name="von Niederhausern A.C."/>
            <person name="Hamil C."/>
            <person name="Aoyagi A."/>
            <person name="Duval B."/>
            <person name="Baca A."/>
            <person name="Silva F.J."/>
            <person name="Vallier A."/>
            <person name="Jackson D.G."/>
            <person name="Latorre A."/>
            <person name="Weiss R.B."/>
            <person name="Heddi A."/>
            <person name="Moya A."/>
            <person name="Dale C."/>
        </authorList>
    </citation>
    <scope>NUCLEOTIDE SEQUENCE [LARGE SCALE GENOMIC DNA]</scope>
    <source>
        <strain evidence="5 6">HS1</strain>
    </source>
</reference>
<evidence type="ECO:0000256" key="1">
    <source>
        <dbReference type="ARBA" id="ARBA00022475"/>
    </source>
</evidence>
<dbReference type="HAMAP" id="MF_01104">
    <property type="entry name" value="Syd"/>
    <property type="match status" value="1"/>
</dbReference>
<proteinExistence type="inferred from homology"/>
<dbReference type="InterPro" id="IPR009948">
    <property type="entry name" value="Syd"/>
</dbReference>
<keyword evidence="3 4" id="KW-0472">Membrane</keyword>
<dbReference type="InterPro" id="IPR038228">
    <property type="entry name" value="Syd_sf"/>
</dbReference>
<comment type="function">
    <text evidence="4">Interacts with the SecY protein in vivo. May bind preferentially to an uncomplexed state of SecY, thus functioning either as a chelating agent for excess SecY in the cell or as a regulatory factor that negatively controls the translocase function.</text>
</comment>
<keyword evidence="2 4" id="KW-0997">Cell inner membrane</keyword>
<dbReference type="HOGENOM" id="CLU_121866_0_0_6"/>
<keyword evidence="6" id="KW-1185">Reference proteome</keyword>
<dbReference type="PATRIC" id="fig|1239307.3.peg.951"/>
<dbReference type="GO" id="GO:0009898">
    <property type="term" value="C:cytoplasmic side of plasma membrane"/>
    <property type="evidence" value="ECO:0007669"/>
    <property type="project" value="InterPro"/>
</dbReference>
<keyword evidence="1 4" id="KW-1003">Cell membrane</keyword>
<gene>
    <name evidence="4 5" type="primary">syd</name>
    <name evidence="5" type="ORF">Sant_0887</name>
</gene>
<accession>W0HTY4</accession>
<evidence type="ECO:0000256" key="2">
    <source>
        <dbReference type="ARBA" id="ARBA00022519"/>
    </source>
</evidence>
<sequence length="187" mass="20365">MRENRDPAAALALADFTARYVEYWRQTTGGLPVSHGVSDIPSPCVVGGDGDAVYWQPRPAAPDQTLAGVERALALRLQPAAQAYYCSQYAGDMPAAFEGEPLELVQVWSESDFVRVQENLIGHLLMQQRLRQTPTLFIGTTASELTIISLCNLSGQVLREQVGGKRREVLAADLAGFLTRLAPRLPG</sequence>
<dbReference type="KEGG" id="sod:Sant_0887"/>
<comment type="subcellular location">
    <subcellularLocation>
        <location evidence="4">Cell inner membrane</location>
        <topology evidence="4">Peripheral membrane protein</topology>
        <orientation evidence="4">Cytoplasmic side</orientation>
    </subcellularLocation>
    <text evidence="4">Loosely associated with the cytoplasmic side of the inner membrane, probably via SecY.</text>
</comment>
<protein>
    <recommendedName>
        <fullName evidence="4">Protein Syd</fullName>
    </recommendedName>
</protein>
<dbReference type="Proteomes" id="UP000019028">
    <property type="component" value="Chromosome"/>
</dbReference>
<dbReference type="AlphaFoldDB" id="W0HTY4"/>
<dbReference type="NCBIfam" id="NF003439">
    <property type="entry name" value="PRK04968.1"/>
    <property type="match status" value="1"/>
</dbReference>
<evidence type="ECO:0000313" key="6">
    <source>
        <dbReference type="Proteomes" id="UP000019028"/>
    </source>
</evidence>
<dbReference type="CDD" id="cd16323">
    <property type="entry name" value="Syd"/>
    <property type="match status" value="1"/>
</dbReference>
<name>W0HTY4_9GAMM</name>
<evidence type="ECO:0000313" key="5">
    <source>
        <dbReference type="EMBL" id="AHF75967.1"/>
    </source>
</evidence>
<dbReference type="OrthoDB" id="5599437at2"/>
<evidence type="ECO:0000256" key="4">
    <source>
        <dbReference type="HAMAP-Rule" id="MF_01104"/>
    </source>
</evidence>
<dbReference type="Gene3D" id="3.40.1580.20">
    <property type="entry name" value="Syd protein"/>
    <property type="match status" value="1"/>
</dbReference>